<dbReference type="OrthoDB" id="979648at2759"/>
<dbReference type="SUPFAM" id="SSF48371">
    <property type="entry name" value="ARM repeat"/>
    <property type="match status" value="1"/>
</dbReference>
<evidence type="ECO:0000256" key="1">
    <source>
        <dbReference type="ARBA" id="ARBA00004308"/>
    </source>
</evidence>
<reference evidence="6 7" key="1">
    <citation type="journal article" date="2019" name="Genome Biol. Evol.">
        <title>Insights into the evolution of the New World diploid cottons (Gossypium, subgenus Houzingenia) based on genome sequencing.</title>
        <authorList>
            <person name="Grover C.E."/>
            <person name="Arick M.A. 2nd"/>
            <person name="Thrash A."/>
            <person name="Conover J.L."/>
            <person name="Sanders W.S."/>
            <person name="Peterson D.G."/>
            <person name="Frelichowski J.E."/>
            <person name="Scheffler J.A."/>
            <person name="Scheffler B.E."/>
            <person name="Wendel J.F."/>
        </authorList>
    </citation>
    <scope>NUCLEOTIDE SEQUENCE [LARGE SCALE GENOMIC DNA]</scope>
    <source>
        <strain evidence="6">5</strain>
        <tissue evidence="6">Leaf</tissue>
    </source>
</reference>
<keyword evidence="3" id="KW-0653">Protein transport</keyword>
<evidence type="ECO:0000256" key="2">
    <source>
        <dbReference type="ARBA" id="ARBA00022448"/>
    </source>
</evidence>
<protein>
    <recommendedName>
        <fullName evidence="5">Clathrin/coatomer adaptor adaptin-like N-terminal domain-containing protein</fullName>
    </recommendedName>
</protein>
<dbReference type="GO" id="GO:0006886">
    <property type="term" value="P:intracellular protein transport"/>
    <property type="evidence" value="ECO:0007669"/>
    <property type="project" value="InterPro"/>
</dbReference>
<dbReference type="GO" id="GO:0012505">
    <property type="term" value="C:endomembrane system"/>
    <property type="evidence" value="ECO:0007669"/>
    <property type="project" value="UniProtKB-SubCell"/>
</dbReference>
<keyword evidence="7" id="KW-1185">Reference proteome</keyword>
<evidence type="ECO:0000313" key="7">
    <source>
        <dbReference type="Proteomes" id="UP000593579"/>
    </source>
</evidence>
<name>A0A7J9C448_GOSGO</name>
<dbReference type="AlphaFoldDB" id="A0A7J9C448"/>
<dbReference type="Proteomes" id="UP000593579">
    <property type="component" value="Unassembled WGS sequence"/>
</dbReference>
<keyword evidence="2" id="KW-0813">Transport</keyword>
<dbReference type="InterPro" id="IPR016024">
    <property type="entry name" value="ARM-type_fold"/>
</dbReference>
<dbReference type="EMBL" id="JABEZY010000008">
    <property type="protein sequence ID" value="MBA0743229.1"/>
    <property type="molecule type" value="Genomic_DNA"/>
</dbReference>
<evidence type="ECO:0000259" key="5">
    <source>
        <dbReference type="Pfam" id="PF01602"/>
    </source>
</evidence>
<dbReference type="InterPro" id="IPR050840">
    <property type="entry name" value="Adaptor_Complx_Large_Subunit"/>
</dbReference>
<evidence type="ECO:0000313" key="6">
    <source>
        <dbReference type="EMBL" id="MBA0743229.1"/>
    </source>
</evidence>
<keyword evidence="4" id="KW-0472">Membrane</keyword>
<proteinExistence type="predicted"/>
<evidence type="ECO:0000256" key="4">
    <source>
        <dbReference type="ARBA" id="ARBA00023136"/>
    </source>
</evidence>
<feature type="non-terminal residue" evidence="6">
    <location>
        <position position="239"/>
    </location>
</feature>
<evidence type="ECO:0000256" key="3">
    <source>
        <dbReference type="ARBA" id="ARBA00022927"/>
    </source>
</evidence>
<dbReference type="InterPro" id="IPR002553">
    <property type="entry name" value="Clathrin/coatomer_adapt-like_N"/>
</dbReference>
<comment type="caution">
    <text evidence="6">The sequence shown here is derived from an EMBL/GenBank/DDBJ whole genome shotgun (WGS) entry which is preliminary data.</text>
</comment>
<comment type="subcellular location">
    <subcellularLocation>
        <location evidence="1">Endomembrane system</location>
    </subcellularLocation>
</comment>
<dbReference type="GO" id="GO:0030117">
    <property type="term" value="C:membrane coat"/>
    <property type="evidence" value="ECO:0007669"/>
    <property type="project" value="InterPro"/>
</dbReference>
<feature type="domain" description="Clathrin/coatomer adaptor adaptin-like N-terminal" evidence="5">
    <location>
        <begin position="2"/>
        <end position="146"/>
    </location>
</feature>
<gene>
    <name evidence="6" type="ORF">Gogos_005936</name>
</gene>
<accession>A0A7J9C448</accession>
<dbReference type="InterPro" id="IPR011989">
    <property type="entry name" value="ARM-like"/>
</dbReference>
<dbReference type="Pfam" id="PF01602">
    <property type="entry name" value="Adaptin_N"/>
    <property type="match status" value="1"/>
</dbReference>
<sequence>AGNFVKDEVWHALIIVISTASDLHGYTVRALYRVFQASTEQESLVRVAVWCVGEYGDMLVNNVGMLDIEEPITVTESDAVDAMEVAIKCQRLGLTTKAMALIALFKLSSRFPSCSERIKDIIVQNKRSLVLELQQRSIEFSCILQKHHNIRSALVERMPILDEATFSGRKAGSLPTAVSTSSIIPCNLPNGIAKPAAAPIGDLLDLSSDDAPPAPISSGGDFLQDLLGVDLSPASAPSG</sequence>
<dbReference type="Gene3D" id="1.25.10.10">
    <property type="entry name" value="Leucine-rich Repeat Variant"/>
    <property type="match status" value="1"/>
</dbReference>
<dbReference type="PANTHER" id="PTHR22780">
    <property type="entry name" value="ADAPTIN, ALPHA/GAMMA/EPSILON"/>
    <property type="match status" value="1"/>
</dbReference>
<organism evidence="6 7">
    <name type="scientific">Gossypium gossypioides</name>
    <name type="common">Mexican cotton</name>
    <name type="synonym">Selera gossypioides</name>
    <dbReference type="NCBI Taxonomy" id="34282"/>
    <lineage>
        <taxon>Eukaryota</taxon>
        <taxon>Viridiplantae</taxon>
        <taxon>Streptophyta</taxon>
        <taxon>Embryophyta</taxon>
        <taxon>Tracheophyta</taxon>
        <taxon>Spermatophyta</taxon>
        <taxon>Magnoliopsida</taxon>
        <taxon>eudicotyledons</taxon>
        <taxon>Gunneridae</taxon>
        <taxon>Pentapetalae</taxon>
        <taxon>rosids</taxon>
        <taxon>malvids</taxon>
        <taxon>Malvales</taxon>
        <taxon>Malvaceae</taxon>
        <taxon>Malvoideae</taxon>
        <taxon>Gossypium</taxon>
    </lineage>
</organism>
<dbReference type="GO" id="GO:0016192">
    <property type="term" value="P:vesicle-mediated transport"/>
    <property type="evidence" value="ECO:0007669"/>
    <property type="project" value="InterPro"/>
</dbReference>